<accession>A0AAN9F741</accession>
<organism evidence="1 2">
    <name type="scientific">Clitoria ternatea</name>
    <name type="common">Butterfly pea</name>
    <dbReference type="NCBI Taxonomy" id="43366"/>
    <lineage>
        <taxon>Eukaryota</taxon>
        <taxon>Viridiplantae</taxon>
        <taxon>Streptophyta</taxon>
        <taxon>Embryophyta</taxon>
        <taxon>Tracheophyta</taxon>
        <taxon>Spermatophyta</taxon>
        <taxon>Magnoliopsida</taxon>
        <taxon>eudicotyledons</taxon>
        <taxon>Gunneridae</taxon>
        <taxon>Pentapetalae</taxon>
        <taxon>rosids</taxon>
        <taxon>fabids</taxon>
        <taxon>Fabales</taxon>
        <taxon>Fabaceae</taxon>
        <taxon>Papilionoideae</taxon>
        <taxon>50 kb inversion clade</taxon>
        <taxon>NPAAA clade</taxon>
        <taxon>indigoferoid/millettioid clade</taxon>
        <taxon>Phaseoleae</taxon>
        <taxon>Clitoria</taxon>
    </lineage>
</organism>
<dbReference type="EMBL" id="JAYKXN010000007">
    <property type="protein sequence ID" value="KAK7271137.1"/>
    <property type="molecule type" value="Genomic_DNA"/>
</dbReference>
<proteinExistence type="predicted"/>
<evidence type="ECO:0000313" key="2">
    <source>
        <dbReference type="Proteomes" id="UP001359559"/>
    </source>
</evidence>
<comment type="caution">
    <text evidence="1">The sequence shown here is derived from an EMBL/GenBank/DDBJ whole genome shotgun (WGS) entry which is preliminary data.</text>
</comment>
<evidence type="ECO:0000313" key="1">
    <source>
        <dbReference type="EMBL" id="KAK7271137.1"/>
    </source>
</evidence>
<dbReference type="AlphaFoldDB" id="A0AAN9F741"/>
<gene>
    <name evidence="1" type="ORF">RJT34_26785</name>
</gene>
<reference evidence="1 2" key="1">
    <citation type="submission" date="2024-01" db="EMBL/GenBank/DDBJ databases">
        <title>The genomes of 5 underutilized Papilionoideae crops provide insights into root nodulation and disease resistance.</title>
        <authorList>
            <person name="Yuan L."/>
        </authorList>
    </citation>
    <scope>NUCLEOTIDE SEQUENCE [LARGE SCALE GENOMIC DNA]</scope>
    <source>
        <strain evidence="1">LY-2023</strain>
        <tissue evidence="1">Leaf</tissue>
    </source>
</reference>
<dbReference type="Proteomes" id="UP001359559">
    <property type="component" value="Unassembled WGS sequence"/>
</dbReference>
<keyword evidence="2" id="KW-1185">Reference proteome</keyword>
<name>A0AAN9F741_CLITE</name>
<sequence>MRAIRKHNKRISQCEAKAPCFSLASIITSIPFMNSKISSPLVRLPTSSTIIAANPLFHYYSCALPFFTVQNNNHQ</sequence>
<protein>
    <submittedName>
        <fullName evidence="1">Uncharacterized protein</fullName>
    </submittedName>
</protein>